<comment type="similarity">
    <text evidence="1 6">Belongs to the LOG family.</text>
</comment>
<dbReference type="GO" id="GO:0005634">
    <property type="term" value="C:nucleus"/>
    <property type="evidence" value="ECO:0007669"/>
    <property type="project" value="TreeGrafter"/>
</dbReference>
<comment type="function">
    <text evidence="6">Cytokinin-activating enzyme working in the direct activation pathway. Phosphoribohydrolase that converts inactive cytokinin nucleotides to the biologically active free-base forms.</text>
</comment>
<dbReference type="STRING" id="3088.A0A383VNT5"/>
<evidence type="ECO:0000313" key="7">
    <source>
        <dbReference type="EMBL" id="SZX66821.1"/>
    </source>
</evidence>
<dbReference type="EC" id="3.2.2.n1" evidence="2 6"/>
<keyword evidence="6" id="KW-0378">Hydrolase</keyword>
<gene>
    <name evidence="7" type="ORF">BQ4739_LOCUS7227</name>
</gene>
<evidence type="ECO:0000256" key="1">
    <source>
        <dbReference type="ARBA" id="ARBA00006763"/>
    </source>
</evidence>
<keyword evidence="3 6" id="KW-0203">Cytokinin biosynthesis</keyword>
<dbReference type="EMBL" id="FNXT01000747">
    <property type="protein sequence ID" value="SZX66821.1"/>
    <property type="molecule type" value="Genomic_DNA"/>
</dbReference>
<evidence type="ECO:0000256" key="2">
    <source>
        <dbReference type="ARBA" id="ARBA00012205"/>
    </source>
</evidence>
<evidence type="ECO:0000256" key="4">
    <source>
        <dbReference type="ARBA" id="ARBA00047718"/>
    </source>
</evidence>
<dbReference type="PANTHER" id="PTHR31223">
    <property type="entry name" value="LOG FAMILY PROTEIN YJL055W"/>
    <property type="match status" value="1"/>
</dbReference>
<dbReference type="NCBIfam" id="TIGR00730">
    <property type="entry name" value="Rossman fold protein, TIGR00730 family"/>
    <property type="match status" value="1"/>
</dbReference>
<accession>A0A383VNT5</accession>
<dbReference type="GO" id="GO:0102682">
    <property type="term" value="F:cytokinin riboside 5'-monophosphate phosphoribohydrolase activity"/>
    <property type="evidence" value="ECO:0007669"/>
    <property type="project" value="RHEA"/>
</dbReference>
<evidence type="ECO:0000256" key="6">
    <source>
        <dbReference type="RuleBase" id="RU363015"/>
    </source>
</evidence>
<evidence type="ECO:0000313" key="8">
    <source>
        <dbReference type="Proteomes" id="UP000256970"/>
    </source>
</evidence>
<dbReference type="AlphaFoldDB" id="A0A383VNT5"/>
<dbReference type="GO" id="GO:0005829">
    <property type="term" value="C:cytosol"/>
    <property type="evidence" value="ECO:0007669"/>
    <property type="project" value="TreeGrafter"/>
</dbReference>
<comment type="catalytic activity">
    <reaction evidence="5 6">
        <text>9-ribosyl-trans-zeatin 5'-phosphate + H2O = trans-zeatin + D-ribose 5-phosphate</text>
        <dbReference type="Rhea" id="RHEA:48564"/>
        <dbReference type="ChEBI" id="CHEBI:15377"/>
        <dbReference type="ChEBI" id="CHEBI:16522"/>
        <dbReference type="ChEBI" id="CHEBI:78346"/>
        <dbReference type="ChEBI" id="CHEBI:87947"/>
        <dbReference type="EC" id="3.2.2.n1"/>
    </reaction>
</comment>
<dbReference type="Gene3D" id="3.40.50.450">
    <property type="match status" value="1"/>
</dbReference>
<dbReference type="InterPro" id="IPR031100">
    <property type="entry name" value="LOG_fam"/>
</dbReference>
<dbReference type="PANTHER" id="PTHR31223:SF70">
    <property type="entry name" value="LOG FAMILY PROTEIN YJL055W"/>
    <property type="match status" value="1"/>
</dbReference>
<dbReference type="Proteomes" id="UP000256970">
    <property type="component" value="Unassembled WGS sequence"/>
</dbReference>
<sequence>MKRICVFCGSKHGSRPGYTDSARLLAQTLVKHNIGLVYGGGTVGLMGEIARGVQSGLGPQAVLGVIPEALTPREISSELIGDTKIVNDMHERKAMMARHADGFIAMPGGLGTLEELLEVMTWQQLGFHAKPIGLLNTEGFYDPLLSFFKHCIDEGFLNASHQNVLVSADPEQLLQQMLAWQPPASNVLADAKQRQAAIGEDIAQGASRS</sequence>
<name>A0A383VNT5_TETOB</name>
<dbReference type="GO" id="GO:0009691">
    <property type="term" value="P:cytokinin biosynthetic process"/>
    <property type="evidence" value="ECO:0007669"/>
    <property type="project" value="UniProtKB-UniRule"/>
</dbReference>
<organism evidence="7 8">
    <name type="scientific">Tetradesmus obliquus</name>
    <name type="common">Green alga</name>
    <name type="synonym">Acutodesmus obliquus</name>
    <dbReference type="NCBI Taxonomy" id="3088"/>
    <lineage>
        <taxon>Eukaryota</taxon>
        <taxon>Viridiplantae</taxon>
        <taxon>Chlorophyta</taxon>
        <taxon>core chlorophytes</taxon>
        <taxon>Chlorophyceae</taxon>
        <taxon>CS clade</taxon>
        <taxon>Sphaeropleales</taxon>
        <taxon>Scenedesmaceae</taxon>
        <taxon>Tetradesmus</taxon>
    </lineage>
</organism>
<keyword evidence="8" id="KW-1185">Reference proteome</keyword>
<dbReference type="SUPFAM" id="SSF102405">
    <property type="entry name" value="MCP/YpsA-like"/>
    <property type="match status" value="1"/>
</dbReference>
<comment type="catalytic activity">
    <reaction evidence="4 6">
        <text>N(6)-(dimethylallyl)adenosine 5'-phosphate + H2O = N(6)-dimethylallyladenine + D-ribose 5-phosphate</text>
        <dbReference type="Rhea" id="RHEA:48560"/>
        <dbReference type="ChEBI" id="CHEBI:15377"/>
        <dbReference type="ChEBI" id="CHEBI:17660"/>
        <dbReference type="ChEBI" id="CHEBI:57526"/>
        <dbReference type="ChEBI" id="CHEBI:78346"/>
        <dbReference type="EC" id="3.2.2.n1"/>
    </reaction>
</comment>
<evidence type="ECO:0000256" key="5">
    <source>
        <dbReference type="ARBA" id="ARBA00049153"/>
    </source>
</evidence>
<dbReference type="Pfam" id="PF03641">
    <property type="entry name" value="Lysine_decarbox"/>
    <property type="match status" value="1"/>
</dbReference>
<reference evidence="7 8" key="1">
    <citation type="submission" date="2016-10" db="EMBL/GenBank/DDBJ databases">
        <authorList>
            <person name="Cai Z."/>
        </authorList>
    </citation>
    <scope>NUCLEOTIDE SEQUENCE [LARGE SCALE GENOMIC DNA]</scope>
</reference>
<dbReference type="InterPro" id="IPR005269">
    <property type="entry name" value="LOG"/>
</dbReference>
<evidence type="ECO:0000256" key="3">
    <source>
        <dbReference type="ARBA" id="ARBA00022712"/>
    </source>
</evidence>
<protein>
    <recommendedName>
        <fullName evidence="2 6">Cytokinin riboside 5'-monophosphate phosphoribohydrolase</fullName>
        <ecNumber evidence="2 6">3.2.2.n1</ecNumber>
    </recommendedName>
</protein>
<proteinExistence type="inferred from homology"/>